<feature type="region of interest" description="Disordered" evidence="5">
    <location>
        <begin position="1"/>
        <end position="25"/>
    </location>
</feature>
<dbReference type="InterPro" id="IPR036249">
    <property type="entry name" value="Thioredoxin-like_sf"/>
</dbReference>
<dbReference type="PANTHER" id="PTHR43004:SF19">
    <property type="entry name" value="BINDING MONOOXYGENASE, PUTATIVE (JCVI)-RELATED"/>
    <property type="match status" value="1"/>
</dbReference>
<evidence type="ECO:0000256" key="4">
    <source>
        <dbReference type="ARBA" id="ARBA00022827"/>
    </source>
</evidence>
<evidence type="ECO:0000256" key="1">
    <source>
        <dbReference type="ARBA" id="ARBA00001974"/>
    </source>
</evidence>
<dbReference type="HOGENOM" id="CLU_009665_20_3_11"/>
<dbReference type="InterPro" id="IPR002938">
    <property type="entry name" value="FAD-bd"/>
</dbReference>
<keyword evidence="4" id="KW-0274">FAD</keyword>
<dbReference type="EMBL" id="CM000951">
    <property type="protein sequence ID" value="EDY58245.1"/>
    <property type="molecule type" value="Genomic_DNA"/>
</dbReference>
<dbReference type="Pfam" id="PF21274">
    <property type="entry name" value="Rng_hyd_C"/>
    <property type="match status" value="1"/>
</dbReference>
<dbReference type="InterPro" id="IPR050641">
    <property type="entry name" value="RIFMO-like"/>
</dbReference>
<protein>
    <submittedName>
        <fullName evidence="7">Pentachlorophenol 4-monooxygenase</fullName>
    </submittedName>
</protein>
<comment type="similarity">
    <text evidence="2">Belongs to the PheA/TfdB FAD monooxygenase family.</text>
</comment>
<dbReference type="SUPFAM" id="SSF51905">
    <property type="entry name" value="FAD/NAD(P)-binding domain"/>
    <property type="match status" value="1"/>
</dbReference>
<keyword evidence="8" id="KW-1185">Reference proteome</keyword>
<dbReference type="eggNOG" id="COG0654">
    <property type="taxonomic scope" value="Bacteria"/>
</dbReference>
<dbReference type="Gene3D" id="3.50.50.60">
    <property type="entry name" value="FAD/NAD(P)-binding domain"/>
    <property type="match status" value="1"/>
</dbReference>
<dbReference type="SUPFAM" id="SSF52833">
    <property type="entry name" value="Thioredoxin-like"/>
    <property type="match status" value="1"/>
</dbReference>
<dbReference type="AlphaFoldDB" id="B5HZJ0"/>
<dbReference type="InterPro" id="IPR036188">
    <property type="entry name" value="FAD/NAD-bd_sf"/>
</dbReference>
<proteinExistence type="inferred from homology"/>
<keyword evidence="3" id="KW-0285">Flavoprotein</keyword>
<feature type="domain" description="FAD-binding" evidence="6">
    <location>
        <begin position="38"/>
        <end position="374"/>
    </location>
</feature>
<evidence type="ECO:0000256" key="2">
    <source>
        <dbReference type="ARBA" id="ARBA00007801"/>
    </source>
</evidence>
<dbReference type="Gene3D" id="3.40.30.120">
    <property type="match status" value="1"/>
</dbReference>
<name>B5HZJ0_STRX2</name>
<gene>
    <name evidence="7" type="ORF">SSEG_09596</name>
</gene>
<dbReference type="GO" id="GO:0016709">
    <property type="term" value="F:oxidoreductase activity, acting on paired donors, with incorporation or reduction of molecular oxygen, NAD(P)H as one donor, and incorporation of one atom of oxygen"/>
    <property type="evidence" value="ECO:0007669"/>
    <property type="project" value="UniProtKB-ARBA"/>
</dbReference>
<evidence type="ECO:0000313" key="8">
    <source>
        <dbReference type="Proteomes" id="UP000002785"/>
    </source>
</evidence>
<dbReference type="Gene3D" id="3.30.70.2450">
    <property type="match status" value="1"/>
</dbReference>
<evidence type="ECO:0000256" key="3">
    <source>
        <dbReference type="ARBA" id="ARBA00022630"/>
    </source>
</evidence>
<sequence>MWAHGPVRTPAPRRRSDRPVRGRTRRKARLMKNPQVIDVLVIGAGPSGTAVAIDLVRRGLDVRIVDRSPHAFDGSRAKGVQPRSLEVLEDLGALDEVLAGGSTYPRLGIHAGPLGVPWKMFPHREAAPDIPYPNTWLIPQFRTDRALHTRLSELGREIEFGRELTELTQNEDTVVATVAGADGTEEIVARYVVGADGGSSVVRKQLEIGFVGTTDESDRMLIVDASVTGLARNRWHMWPGRGGRFIGACPLPHSDMFQWMIRLKPDEEPPAKRDDIVQRIHSHTRDRRIQLHDIHWTSVFRPNIRLAKNYGRGRVFLVGDAAHVHTPAGAQGLNTGVQDGYNLGWKISQVLAGANAALLDTYEAERQPIAAGVLGLSTAKWGGIARLDPSSMKRGKDEQQLALSYYGGPLAPADGMRTSTLRVGDRAPDAQLRRADGTGTRLFDVCRGPHFTALAYGSDAARDLEVLAWPTAGAPLKRLTVGASAADGLALSDPENTLKSAYGLDGDTLLLIRPDGYIGHIATRDFLTATQTAARAMTP</sequence>
<dbReference type="GO" id="GO:0071949">
    <property type="term" value="F:FAD binding"/>
    <property type="evidence" value="ECO:0007669"/>
    <property type="project" value="InterPro"/>
</dbReference>
<dbReference type="PANTHER" id="PTHR43004">
    <property type="entry name" value="TRK SYSTEM POTASSIUM UPTAKE PROTEIN"/>
    <property type="match status" value="1"/>
</dbReference>
<accession>B5HZJ0</accession>
<dbReference type="Pfam" id="PF01494">
    <property type="entry name" value="FAD_binding_3"/>
    <property type="match status" value="1"/>
</dbReference>
<evidence type="ECO:0000256" key="5">
    <source>
        <dbReference type="SAM" id="MobiDB-lite"/>
    </source>
</evidence>
<reference evidence="7" key="1">
    <citation type="submission" date="2009-10" db="EMBL/GenBank/DDBJ databases">
        <title>The genome sequence of Streptomyces sviceus strain ATCC 29083.</title>
        <authorList>
            <consortium name="The Broad Institute Genome Sequencing Platform"/>
            <consortium name="Broad Institute Microbial Sequencing Center"/>
            <person name="Fischbach M."/>
            <person name="Godfrey P."/>
            <person name="Ward D."/>
            <person name="Young S."/>
            <person name="Zeng Q."/>
            <person name="Koehrsen M."/>
            <person name="Alvarado L."/>
            <person name="Berlin A.M."/>
            <person name="Bochicchio J."/>
            <person name="Borenstein D."/>
            <person name="Chapman S.B."/>
            <person name="Chen Z."/>
            <person name="Engels R."/>
            <person name="Freedman E."/>
            <person name="Gellesch M."/>
            <person name="Goldberg J."/>
            <person name="Griggs A."/>
            <person name="Gujja S."/>
            <person name="Heilman E.R."/>
            <person name="Heiman D.I."/>
            <person name="Hepburn T.A."/>
            <person name="Howarth C."/>
            <person name="Jen D."/>
            <person name="Larson L."/>
            <person name="Lewis B."/>
            <person name="Mehta T."/>
            <person name="Park D."/>
            <person name="Pearson M."/>
            <person name="Richards J."/>
            <person name="Roberts A."/>
            <person name="Saif S."/>
            <person name="Shea T.D."/>
            <person name="Shenoy N."/>
            <person name="Sisk P."/>
            <person name="Stolte C."/>
            <person name="Sykes S.N."/>
            <person name="Thomson T."/>
            <person name="Walk T."/>
            <person name="White J."/>
            <person name="Yandava C."/>
            <person name="Straight P."/>
            <person name="Clardy J."/>
            <person name="Hung D."/>
            <person name="Kolter R."/>
            <person name="Mekalanos J."/>
            <person name="Walker S."/>
            <person name="Walsh C.T."/>
            <person name="Wieland-Brown L.C."/>
            <person name="Haas B."/>
            <person name="Nusbaum C."/>
            <person name="Birren B."/>
        </authorList>
    </citation>
    <scope>NUCLEOTIDE SEQUENCE [LARGE SCALE GENOMIC DNA]</scope>
    <source>
        <strain evidence="7">ATCC 29083</strain>
    </source>
</reference>
<dbReference type="Proteomes" id="UP000002785">
    <property type="component" value="Chromosome"/>
</dbReference>
<evidence type="ECO:0000313" key="7">
    <source>
        <dbReference type="EMBL" id="EDY58245.1"/>
    </source>
</evidence>
<feature type="compositionally biased region" description="Basic residues" evidence="5">
    <location>
        <begin position="11"/>
        <end position="25"/>
    </location>
</feature>
<organism evidence="7 8">
    <name type="scientific">Streptomyces sviceus (strain ATCC 29083 / DSM 924 / JCM 4929 / NBRC 13980 / NCIMB 11184 / NRRL 5439 / UC 5370)</name>
    <dbReference type="NCBI Taxonomy" id="463191"/>
    <lineage>
        <taxon>Bacteria</taxon>
        <taxon>Bacillati</taxon>
        <taxon>Actinomycetota</taxon>
        <taxon>Actinomycetes</taxon>
        <taxon>Kitasatosporales</taxon>
        <taxon>Streptomycetaceae</taxon>
        <taxon>Streptomyces</taxon>
    </lineage>
</organism>
<dbReference type="PRINTS" id="PR00420">
    <property type="entry name" value="RNGMNOXGNASE"/>
</dbReference>
<comment type="cofactor">
    <cofactor evidence="1">
        <name>FAD</name>
        <dbReference type="ChEBI" id="CHEBI:57692"/>
    </cofactor>
</comment>
<dbReference type="NCBIfam" id="NF004832">
    <property type="entry name" value="PRK06184.1"/>
    <property type="match status" value="1"/>
</dbReference>
<evidence type="ECO:0000259" key="6">
    <source>
        <dbReference type="Pfam" id="PF01494"/>
    </source>
</evidence>